<dbReference type="SUPFAM" id="SSF52540">
    <property type="entry name" value="P-loop containing nucleoside triphosphate hydrolases"/>
    <property type="match status" value="1"/>
</dbReference>
<protein>
    <submittedName>
        <fullName evidence="3">5-methylcytosine-specific restriction enzyme B</fullName>
        <ecNumber evidence="3">3.1.21.-</ecNumber>
    </submittedName>
</protein>
<evidence type="ECO:0000256" key="1">
    <source>
        <dbReference type="SAM" id="MobiDB-lite"/>
    </source>
</evidence>
<dbReference type="InterPro" id="IPR003593">
    <property type="entry name" value="AAA+_ATPase"/>
</dbReference>
<dbReference type="InterPro" id="IPR011704">
    <property type="entry name" value="ATPase_dyneun-rel_AAA"/>
</dbReference>
<dbReference type="Pfam" id="PF07728">
    <property type="entry name" value="AAA_5"/>
    <property type="match status" value="1"/>
</dbReference>
<keyword evidence="3" id="KW-0378">Hydrolase</keyword>
<dbReference type="PANTHER" id="PTHR37291">
    <property type="entry name" value="5-METHYLCYTOSINE-SPECIFIC RESTRICTION ENZYME B"/>
    <property type="match status" value="1"/>
</dbReference>
<feature type="compositionally biased region" description="Acidic residues" evidence="1">
    <location>
        <begin position="738"/>
        <end position="759"/>
    </location>
</feature>
<dbReference type="InterPro" id="IPR027417">
    <property type="entry name" value="P-loop_NTPase"/>
</dbReference>
<dbReference type="Proteomes" id="UP000317178">
    <property type="component" value="Chromosome"/>
</dbReference>
<gene>
    <name evidence="3" type="primary">mcrB</name>
    <name evidence="3" type="ORF">Pla110_43740</name>
</gene>
<feature type="domain" description="AAA+ ATPase" evidence="2">
    <location>
        <begin position="422"/>
        <end position="610"/>
    </location>
</feature>
<dbReference type="REBASE" id="356035">
    <property type="entry name" value="PbaPla110McrBCP"/>
</dbReference>
<dbReference type="GO" id="GO:0005524">
    <property type="term" value="F:ATP binding"/>
    <property type="evidence" value="ECO:0007669"/>
    <property type="project" value="InterPro"/>
</dbReference>
<dbReference type="EC" id="3.1.21.-" evidence="3"/>
<sequence>MLTEDQKKHILEKYNELTGKGALPTQEEYEKNYRHFRDRFAPERLAALDGEELLNVMHDSKTQDSLVYWLEFKKDEEFNNRLFGGIGGGSAMKFRLFRRKETGTWQGANQSGKPKDITLEEAIYIARQNRDQLLAGCKLLEALPKDDASDEVFLELQKRIDEQLPDVAHLAWAHKYYSIIYPDKVDNYHSIEWEHYMLLRMLQLPPEGNGRFLCAGRFISAAQEVGISMKYLTATLYEVYGDRYRYWRVGTRNDKTNTSHWEMMEKNDYVAIGWPELGDLSWLEPKKETRERLLNELQKAFPDKSERSIKISSSQIRKFILQMSEGDLVVAADGQQVLGIGKVTGGYQYQPGLEFPNQRPVEWLNLEKWTMPQKKEGLMSTVRELKNHKENLREIERHIQKAPTIIEPDNRILRRIQSVLERKSQVILYGPPGTGKTYWAMMAARDLAAKSTYGKRLHELNDAEKGVIDGNEQTAGQARICCFHPAYGYEDFLEGFRPTTINGQVNFELRDGVFKAICKEAIQNSERNYYLIVDEINRGDIPRIFGELLTTLEKDKRGKKIILPVSQERFAVPPNVYLIGTMNTADRSISLLDSALRRRFGFIEMMPDGSVLAEMAIRGLPLRAWFEALNDRIRKHAGRDARNLQIGHSYLMQGGNPLKDFASLKRAIRDDIIPLLEEYCYEDFSTLREILGKQLVDENEQQIKHELFDDGQEENLIAALLDPCPDIMSSTEAVISEQSEEENDDLEDDDSTDAETSAE</sequence>
<dbReference type="RefSeq" id="WP_144998965.1">
    <property type="nucleotide sequence ID" value="NZ_CP036281.1"/>
</dbReference>
<accession>A0A518CTR5</accession>
<proteinExistence type="predicted"/>
<dbReference type="OrthoDB" id="9781481at2"/>
<dbReference type="AlphaFoldDB" id="A0A518CTR5"/>
<dbReference type="EMBL" id="CP036281">
    <property type="protein sequence ID" value="QDU82613.1"/>
    <property type="molecule type" value="Genomic_DNA"/>
</dbReference>
<dbReference type="PANTHER" id="PTHR37291:SF1">
    <property type="entry name" value="TYPE IV METHYL-DIRECTED RESTRICTION ENZYME ECOKMCRB SUBUNIT"/>
    <property type="match status" value="1"/>
</dbReference>
<evidence type="ECO:0000313" key="3">
    <source>
        <dbReference type="EMBL" id="QDU82613.1"/>
    </source>
</evidence>
<dbReference type="SMART" id="SM00382">
    <property type="entry name" value="AAA"/>
    <property type="match status" value="1"/>
</dbReference>
<evidence type="ECO:0000259" key="2">
    <source>
        <dbReference type="SMART" id="SM00382"/>
    </source>
</evidence>
<dbReference type="KEGG" id="plon:Pla110_43740"/>
<dbReference type="GO" id="GO:0016887">
    <property type="term" value="F:ATP hydrolysis activity"/>
    <property type="evidence" value="ECO:0007669"/>
    <property type="project" value="InterPro"/>
</dbReference>
<feature type="region of interest" description="Disordered" evidence="1">
    <location>
        <begin position="729"/>
        <end position="759"/>
    </location>
</feature>
<dbReference type="InterPro" id="IPR052934">
    <property type="entry name" value="Methyl-DNA_Rec/Restrict_Enz"/>
</dbReference>
<name>A0A518CTR5_9PLAN</name>
<dbReference type="Gene3D" id="3.40.50.300">
    <property type="entry name" value="P-loop containing nucleotide triphosphate hydrolases"/>
    <property type="match status" value="1"/>
</dbReference>
<keyword evidence="4" id="KW-1185">Reference proteome</keyword>
<evidence type="ECO:0000313" key="4">
    <source>
        <dbReference type="Proteomes" id="UP000317178"/>
    </source>
</evidence>
<organism evidence="3 4">
    <name type="scientific">Polystyrenella longa</name>
    <dbReference type="NCBI Taxonomy" id="2528007"/>
    <lineage>
        <taxon>Bacteria</taxon>
        <taxon>Pseudomonadati</taxon>
        <taxon>Planctomycetota</taxon>
        <taxon>Planctomycetia</taxon>
        <taxon>Planctomycetales</taxon>
        <taxon>Planctomycetaceae</taxon>
        <taxon>Polystyrenella</taxon>
    </lineage>
</organism>
<reference evidence="3 4" key="1">
    <citation type="submission" date="2019-02" db="EMBL/GenBank/DDBJ databases">
        <title>Deep-cultivation of Planctomycetes and their phenomic and genomic characterization uncovers novel biology.</title>
        <authorList>
            <person name="Wiegand S."/>
            <person name="Jogler M."/>
            <person name="Boedeker C."/>
            <person name="Pinto D."/>
            <person name="Vollmers J."/>
            <person name="Rivas-Marin E."/>
            <person name="Kohn T."/>
            <person name="Peeters S.H."/>
            <person name="Heuer A."/>
            <person name="Rast P."/>
            <person name="Oberbeckmann S."/>
            <person name="Bunk B."/>
            <person name="Jeske O."/>
            <person name="Meyerdierks A."/>
            <person name="Storesund J.E."/>
            <person name="Kallscheuer N."/>
            <person name="Luecker S."/>
            <person name="Lage O.M."/>
            <person name="Pohl T."/>
            <person name="Merkel B.J."/>
            <person name="Hornburger P."/>
            <person name="Mueller R.-W."/>
            <person name="Bruemmer F."/>
            <person name="Labrenz M."/>
            <person name="Spormann A.M."/>
            <person name="Op den Camp H."/>
            <person name="Overmann J."/>
            <person name="Amann R."/>
            <person name="Jetten M.S.M."/>
            <person name="Mascher T."/>
            <person name="Medema M.H."/>
            <person name="Devos D.P."/>
            <person name="Kaster A.-K."/>
            <person name="Ovreas L."/>
            <person name="Rohde M."/>
            <person name="Galperin M.Y."/>
            <person name="Jogler C."/>
        </authorList>
    </citation>
    <scope>NUCLEOTIDE SEQUENCE [LARGE SCALE GENOMIC DNA]</scope>
    <source>
        <strain evidence="3 4">Pla110</strain>
    </source>
</reference>